<organism evidence="1 2">
    <name type="scientific">Portunus trituberculatus</name>
    <name type="common">Swimming crab</name>
    <name type="synonym">Neptunus trituberculatus</name>
    <dbReference type="NCBI Taxonomy" id="210409"/>
    <lineage>
        <taxon>Eukaryota</taxon>
        <taxon>Metazoa</taxon>
        <taxon>Ecdysozoa</taxon>
        <taxon>Arthropoda</taxon>
        <taxon>Crustacea</taxon>
        <taxon>Multicrustacea</taxon>
        <taxon>Malacostraca</taxon>
        <taxon>Eumalacostraca</taxon>
        <taxon>Eucarida</taxon>
        <taxon>Decapoda</taxon>
        <taxon>Pleocyemata</taxon>
        <taxon>Brachyura</taxon>
        <taxon>Eubrachyura</taxon>
        <taxon>Portunoidea</taxon>
        <taxon>Portunidae</taxon>
        <taxon>Portuninae</taxon>
        <taxon>Portunus</taxon>
    </lineage>
</organism>
<proteinExistence type="predicted"/>
<evidence type="ECO:0000313" key="2">
    <source>
        <dbReference type="Proteomes" id="UP000324222"/>
    </source>
</evidence>
<dbReference type="AlphaFoldDB" id="A0A5B7I5I1"/>
<keyword evidence="2" id="KW-1185">Reference proteome</keyword>
<comment type="caution">
    <text evidence="1">The sequence shown here is derived from an EMBL/GenBank/DDBJ whole genome shotgun (WGS) entry which is preliminary data.</text>
</comment>
<sequence length="102" mass="11530">MEKDIQKWTVASLKHYLKARAIPYSGYSKDALALMVEKAINSPQLTSITEEDDGEETNIRRRTVKGTCITFPDPYTLTGWDTNLFTLPSVTSTQCLVSRMQI</sequence>
<name>A0A5B7I5I1_PORTR</name>
<evidence type="ECO:0000313" key="1">
    <source>
        <dbReference type="EMBL" id="MPC77206.1"/>
    </source>
</evidence>
<protein>
    <submittedName>
        <fullName evidence="1">Uncharacterized protein</fullName>
    </submittedName>
</protein>
<dbReference type="EMBL" id="VSRR010045299">
    <property type="protein sequence ID" value="MPC77206.1"/>
    <property type="molecule type" value="Genomic_DNA"/>
</dbReference>
<accession>A0A5B7I5I1</accession>
<reference evidence="1 2" key="1">
    <citation type="submission" date="2019-05" db="EMBL/GenBank/DDBJ databases">
        <title>Another draft genome of Portunus trituberculatus and its Hox gene families provides insights of decapod evolution.</title>
        <authorList>
            <person name="Jeong J.-H."/>
            <person name="Song I."/>
            <person name="Kim S."/>
            <person name="Choi T."/>
            <person name="Kim D."/>
            <person name="Ryu S."/>
            <person name="Kim W."/>
        </authorList>
    </citation>
    <scope>NUCLEOTIDE SEQUENCE [LARGE SCALE GENOMIC DNA]</scope>
    <source>
        <tissue evidence="1">Muscle</tissue>
    </source>
</reference>
<gene>
    <name evidence="1" type="ORF">E2C01_071654</name>
</gene>
<dbReference type="Proteomes" id="UP000324222">
    <property type="component" value="Unassembled WGS sequence"/>
</dbReference>